<dbReference type="AlphaFoldDB" id="A0A4Y2SYD5"/>
<feature type="non-terminal residue" evidence="1">
    <location>
        <position position="41"/>
    </location>
</feature>
<comment type="caution">
    <text evidence="1">The sequence shown here is derived from an EMBL/GenBank/DDBJ whole genome shotgun (WGS) entry which is preliminary data.</text>
</comment>
<evidence type="ECO:0000313" key="1">
    <source>
        <dbReference type="EMBL" id="GBN92179.1"/>
    </source>
</evidence>
<evidence type="ECO:0000313" key="2">
    <source>
        <dbReference type="Proteomes" id="UP000499080"/>
    </source>
</evidence>
<keyword evidence="2" id="KW-1185">Reference proteome</keyword>
<dbReference type="Proteomes" id="UP000499080">
    <property type="component" value="Unassembled WGS sequence"/>
</dbReference>
<proteinExistence type="predicted"/>
<accession>A0A4Y2SYD5</accession>
<name>A0A4Y2SYD5_ARAVE</name>
<reference evidence="1 2" key="1">
    <citation type="journal article" date="2019" name="Sci. Rep.">
        <title>Orb-weaving spider Araneus ventricosus genome elucidates the spidroin gene catalogue.</title>
        <authorList>
            <person name="Kono N."/>
            <person name="Nakamura H."/>
            <person name="Ohtoshi R."/>
            <person name="Moran D.A.P."/>
            <person name="Shinohara A."/>
            <person name="Yoshida Y."/>
            <person name="Fujiwara M."/>
            <person name="Mori M."/>
            <person name="Tomita M."/>
            <person name="Arakawa K."/>
        </authorList>
    </citation>
    <scope>NUCLEOTIDE SEQUENCE [LARGE SCALE GENOMIC DNA]</scope>
</reference>
<sequence length="41" mass="4940">MKWKTICSEEKCNIWKGEHYGMMMSCGRRIGRNNNKYNNAR</sequence>
<protein>
    <submittedName>
        <fullName evidence="1">Uncharacterized protein</fullName>
    </submittedName>
</protein>
<organism evidence="1 2">
    <name type="scientific">Araneus ventricosus</name>
    <name type="common">Orbweaver spider</name>
    <name type="synonym">Epeira ventricosa</name>
    <dbReference type="NCBI Taxonomy" id="182803"/>
    <lineage>
        <taxon>Eukaryota</taxon>
        <taxon>Metazoa</taxon>
        <taxon>Ecdysozoa</taxon>
        <taxon>Arthropoda</taxon>
        <taxon>Chelicerata</taxon>
        <taxon>Arachnida</taxon>
        <taxon>Araneae</taxon>
        <taxon>Araneomorphae</taxon>
        <taxon>Entelegynae</taxon>
        <taxon>Araneoidea</taxon>
        <taxon>Araneidae</taxon>
        <taxon>Araneus</taxon>
    </lineage>
</organism>
<gene>
    <name evidence="1" type="ORF">AVEN_271006_1</name>
</gene>
<dbReference type="EMBL" id="BGPR01024250">
    <property type="protein sequence ID" value="GBN92179.1"/>
    <property type="molecule type" value="Genomic_DNA"/>
</dbReference>